<feature type="compositionally biased region" description="Polar residues" evidence="1">
    <location>
        <begin position="550"/>
        <end position="568"/>
    </location>
</feature>
<keyword evidence="2" id="KW-0732">Signal</keyword>
<accession>A0A4U6X5W1</accession>
<name>A0A4U6X5W1_9PEZI</name>
<feature type="signal peptide" evidence="2">
    <location>
        <begin position="1"/>
        <end position="22"/>
    </location>
</feature>
<evidence type="ECO:0000256" key="1">
    <source>
        <dbReference type="SAM" id="MobiDB-lite"/>
    </source>
</evidence>
<gene>
    <name evidence="3" type="ORF">CTA1_8284</name>
</gene>
<feature type="region of interest" description="Disordered" evidence="1">
    <location>
        <begin position="412"/>
        <end position="472"/>
    </location>
</feature>
<sequence>MCFTRKLVFTVCAHSTVQLVECERFHNNPDKTGRHTCILPLCQHSQSLVTVLGFCGACEDAYTGLKVAGKINASQILWNFWCYKAAQKWNCAVDPSRVPVAALMSPVKTLRKSWFGYVKTYKEVSLDMITDVSVQSLLNAFGQPVWARLCTMCRANHYMDLDRIAVGMTEATTSWAHGLGYPEAIFESSQTHHHHSTKAAGIAAITGDQRTTRHQPPVQQARQKQPPTPSVSDNKVFPRHPPAGDPARQTKHLNAKARRDAVIQERGDVLETLEAEHDGRMTEIQAQVDLNDRRVSPDTWMMRTFGSPDSPQSPSRSAAQNTNNRPGTSRVLSPRTSPPYSSPPGGEFEGFSGVWAREQDDTRANNNPKPSWPVRRANKRLLYPAHTHDNPVGGHGDASFEHLQARRSQYGEIVDPDDISSDEGPDRKARFSFVPSPPSHFAGEVRRVRRDKDELADGQGQSASDGGMVDEHIDFYLDDDSVSVSGRVRPLTYVSPESSRDGSATSSPRSPSPPGGPRNNAAALPGIAPVSPLTFSSDFSFLADRAERSGASSSRKSLPSDASHSGRSTDAAGPASRGGLGEDTFGPLSRTSSGVAPLLGPEIRVAAPPRPPRSPKLCVTHGAATQSGCRGCQACALWEVALKPGKRVKQPEPEHF</sequence>
<feature type="region of interest" description="Disordered" evidence="1">
    <location>
        <begin position="546"/>
        <end position="618"/>
    </location>
</feature>
<dbReference type="OrthoDB" id="4833237at2759"/>
<protein>
    <submittedName>
        <fullName evidence="3">Uncharacterized protein</fullName>
    </submittedName>
</protein>
<evidence type="ECO:0000313" key="3">
    <source>
        <dbReference type="EMBL" id="TKW50821.1"/>
    </source>
</evidence>
<feature type="region of interest" description="Disordered" evidence="1">
    <location>
        <begin position="289"/>
        <end position="351"/>
    </location>
</feature>
<feature type="compositionally biased region" description="Polar residues" evidence="1">
    <location>
        <begin position="217"/>
        <end position="233"/>
    </location>
</feature>
<evidence type="ECO:0000313" key="4">
    <source>
        <dbReference type="Proteomes" id="UP000310108"/>
    </source>
</evidence>
<feature type="compositionally biased region" description="Low complexity" evidence="1">
    <location>
        <begin position="517"/>
        <end position="526"/>
    </location>
</feature>
<keyword evidence="4" id="KW-1185">Reference proteome</keyword>
<dbReference type="Proteomes" id="UP000310108">
    <property type="component" value="Unassembled WGS sequence"/>
</dbReference>
<feature type="region of interest" description="Disordered" evidence="1">
    <location>
        <begin position="209"/>
        <end position="255"/>
    </location>
</feature>
<dbReference type="AlphaFoldDB" id="A0A4U6X5W1"/>
<comment type="caution">
    <text evidence="3">The sequence shown here is derived from an EMBL/GenBank/DDBJ whole genome shotgun (WGS) entry which is preliminary data.</text>
</comment>
<evidence type="ECO:0000256" key="2">
    <source>
        <dbReference type="SAM" id="SignalP"/>
    </source>
</evidence>
<dbReference type="EMBL" id="PJEX01000358">
    <property type="protein sequence ID" value="TKW50821.1"/>
    <property type="molecule type" value="Genomic_DNA"/>
</dbReference>
<feature type="compositionally biased region" description="Basic and acidic residues" evidence="1">
    <location>
        <begin position="443"/>
        <end position="455"/>
    </location>
</feature>
<proteinExistence type="predicted"/>
<feature type="region of interest" description="Disordered" evidence="1">
    <location>
        <begin position="486"/>
        <end position="529"/>
    </location>
</feature>
<feature type="compositionally biased region" description="Polar residues" evidence="1">
    <location>
        <begin position="307"/>
        <end position="331"/>
    </location>
</feature>
<organism evidence="3 4">
    <name type="scientific">Colletotrichum tanaceti</name>
    <dbReference type="NCBI Taxonomy" id="1306861"/>
    <lineage>
        <taxon>Eukaryota</taxon>
        <taxon>Fungi</taxon>
        <taxon>Dikarya</taxon>
        <taxon>Ascomycota</taxon>
        <taxon>Pezizomycotina</taxon>
        <taxon>Sordariomycetes</taxon>
        <taxon>Hypocreomycetidae</taxon>
        <taxon>Glomerellales</taxon>
        <taxon>Glomerellaceae</taxon>
        <taxon>Colletotrichum</taxon>
        <taxon>Colletotrichum destructivum species complex</taxon>
    </lineage>
</organism>
<feature type="chain" id="PRO_5021006264" evidence="2">
    <location>
        <begin position="23"/>
        <end position="656"/>
    </location>
</feature>
<feature type="compositionally biased region" description="Acidic residues" evidence="1">
    <location>
        <begin position="414"/>
        <end position="423"/>
    </location>
</feature>
<reference evidence="3 4" key="1">
    <citation type="journal article" date="2019" name="PLoS ONE">
        <title>Comparative genome analysis indicates high evolutionary potential of pathogenicity genes in Colletotrichum tanaceti.</title>
        <authorList>
            <person name="Lelwala R.V."/>
            <person name="Korhonen P.K."/>
            <person name="Young N.D."/>
            <person name="Scott J.B."/>
            <person name="Ades P.A."/>
            <person name="Gasser R.B."/>
            <person name="Taylor P.W.J."/>
        </authorList>
    </citation>
    <scope>NUCLEOTIDE SEQUENCE [LARGE SCALE GENOMIC DNA]</scope>
    <source>
        <strain evidence="3">BRIP57314</strain>
    </source>
</reference>